<name>A0A1G7C8N5_9ACTN</name>
<keyword evidence="5" id="KW-1185">Reference proteome</keyword>
<dbReference type="InterPro" id="IPR014529">
    <property type="entry name" value="UCP026631"/>
</dbReference>
<accession>A0A1G7C8N5</accession>
<dbReference type="Pfam" id="PF03703">
    <property type="entry name" value="bPH_2"/>
    <property type="match status" value="3"/>
</dbReference>
<dbReference type="PANTHER" id="PTHR34473:SF2">
    <property type="entry name" value="UPF0699 TRANSMEMBRANE PROTEIN YDBT"/>
    <property type="match status" value="1"/>
</dbReference>
<feature type="domain" description="YdbS-like PH" evidence="3">
    <location>
        <begin position="274"/>
        <end position="327"/>
    </location>
</feature>
<feature type="domain" description="YdbS-like PH" evidence="3">
    <location>
        <begin position="391"/>
        <end position="457"/>
    </location>
</feature>
<evidence type="ECO:0000259" key="3">
    <source>
        <dbReference type="Pfam" id="PF03703"/>
    </source>
</evidence>
<dbReference type="AlphaFoldDB" id="A0A1G7C8N5"/>
<evidence type="ECO:0000256" key="1">
    <source>
        <dbReference type="SAM" id="MobiDB-lite"/>
    </source>
</evidence>
<keyword evidence="2" id="KW-0472">Membrane</keyword>
<evidence type="ECO:0000313" key="4">
    <source>
        <dbReference type="EMBL" id="SDE35701.1"/>
    </source>
</evidence>
<dbReference type="InterPro" id="IPR005182">
    <property type="entry name" value="YdbS-like_PH"/>
</dbReference>
<reference evidence="4 5" key="1">
    <citation type="submission" date="2016-10" db="EMBL/GenBank/DDBJ databases">
        <authorList>
            <person name="de Groot N.N."/>
        </authorList>
    </citation>
    <scope>NUCLEOTIDE SEQUENCE [LARGE SCALE GENOMIC DNA]</scope>
    <source>
        <strain evidence="4 5">MON 2.2</strain>
    </source>
</reference>
<proteinExistence type="predicted"/>
<evidence type="ECO:0000313" key="5">
    <source>
        <dbReference type="Proteomes" id="UP000198546"/>
    </source>
</evidence>
<sequence length="484" mass="52367">MSSPGGSGGGQPPPATPADVLRGTADGTIFERPHPLTPLIRGWVVLVAIVVGAVRQLVPDGSDDSFLSNLAGSWRWVLLGVAVVVVVSALAGFMTWRFTRFVIDDDELRIETGAVFRQSKRIPFQRLQTIDVVHPLAARIVGLVEMRLQAGPGDSGTRLRYLERDQASRLRDHLLARADGEQPSTGDGTGPLSTGTDATGADEVLVRLSSRQLVQGFLLTGEFLVPALLLVVGLGVTTVLDVARYALPAVIPLLIGVASALGKYLISQFSYTLARSGAALEITRGLTDLTSQSLPVDRIQGISITQSLLWRPLGLYRVRIDVLGQTRSAQETAQQASSSLLLPVATLEQLRTGLRAILPDVDLDAVELHPSPRSSRWVRWSSWWTLRHGWDDRVVVTRRGWLVDTMSVVPHAKTQSVRITRGPLQRRLDLATVHVDTTPGPVTLSIADIGTDRARAVALGQLERMERARPAGYEPGRADALTPA</sequence>
<dbReference type="PANTHER" id="PTHR34473">
    <property type="entry name" value="UPF0699 TRANSMEMBRANE PROTEIN YDBS"/>
    <property type="match status" value="1"/>
</dbReference>
<protein>
    <submittedName>
        <fullName evidence="4">Putative membrane protein</fullName>
    </submittedName>
</protein>
<evidence type="ECO:0000256" key="2">
    <source>
        <dbReference type="SAM" id="Phobius"/>
    </source>
</evidence>
<dbReference type="PIRSF" id="PIRSF026631">
    <property type="entry name" value="UCP026631"/>
    <property type="match status" value="1"/>
</dbReference>
<keyword evidence="2" id="KW-0812">Transmembrane</keyword>
<organism evidence="4 5">
    <name type="scientific">Auraticoccus monumenti</name>
    <dbReference type="NCBI Taxonomy" id="675864"/>
    <lineage>
        <taxon>Bacteria</taxon>
        <taxon>Bacillati</taxon>
        <taxon>Actinomycetota</taxon>
        <taxon>Actinomycetes</taxon>
        <taxon>Propionibacteriales</taxon>
        <taxon>Propionibacteriaceae</taxon>
        <taxon>Auraticoccus</taxon>
    </lineage>
</organism>
<feature type="compositionally biased region" description="Gly residues" evidence="1">
    <location>
        <begin position="1"/>
        <end position="10"/>
    </location>
</feature>
<feature type="transmembrane region" description="Helical" evidence="2">
    <location>
        <begin position="217"/>
        <end position="239"/>
    </location>
</feature>
<dbReference type="EMBL" id="LT629688">
    <property type="protein sequence ID" value="SDE35701.1"/>
    <property type="molecule type" value="Genomic_DNA"/>
</dbReference>
<dbReference type="OrthoDB" id="3190163at2"/>
<dbReference type="STRING" id="675864.SAMN04489747_3199"/>
<feature type="transmembrane region" description="Helical" evidence="2">
    <location>
        <begin position="73"/>
        <end position="93"/>
    </location>
</feature>
<gene>
    <name evidence="4" type="ORF">SAMN04489747_3199</name>
</gene>
<feature type="transmembrane region" description="Helical" evidence="2">
    <location>
        <begin position="245"/>
        <end position="266"/>
    </location>
</feature>
<dbReference type="Proteomes" id="UP000198546">
    <property type="component" value="Chromosome i"/>
</dbReference>
<feature type="transmembrane region" description="Helical" evidence="2">
    <location>
        <begin position="39"/>
        <end position="58"/>
    </location>
</feature>
<keyword evidence="2" id="KW-1133">Transmembrane helix</keyword>
<feature type="region of interest" description="Disordered" evidence="1">
    <location>
        <begin position="1"/>
        <end position="21"/>
    </location>
</feature>
<feature type="domain" description="YdbS-like PH" evidence="3">
    <location>
        <begin position="96"/>
        <end position="174"/>
    </location>
</feature>
<dbReference type="RefSeq" id="WP_090594905.1">
    <property type="nucleotide sequence ID" value="NZ_LT629688.1"/>
</dbReference>